<accession>A0A841GUF5</accession>
<dbReference type="Proteomes" id="UP000582837">
    <property type="component" value="Unassembled WGS sequence"/>
</dbReference>
<protein>
    <submittedName>
        <fullName evidence="1">Uncharacterized protein</fullName>
    </submittedName>
</protein>
<reference evidence="1 2" key="1">
    <citation type="submission" date="2020-08" db="EMBL/GenBank/DDBJ databases">
        <title>Genomic Encyclopedia of Type Strains, Phase IV (KMG-IV): sequencing the most valuable type-strain genomes for metagenomic binning, comparative biology and taxonomic classification.</title>
        <authorList>
            <person name="Goeker M."/>
        </authorList>
    </citation>
    <scope>NUCLEOTIDE SEQUENCE [LARGE SCALE GENOMIC DNA]</scope>
    <source>
        <strain evidence="1 2">DSM 29007</strain>
    </source>
</reference>
<proteinExistence type="predicted"/>
<sequence>MTLRSGGADLVGSVCLGRLGLEPWTDDLPPPDEFAWVYDLDGGNIEAGDRLKVRCSNGEYWRSEPEDEEVIGWTEGTEFLAGNISGSSSDGQLTLRDSQGRVLQYDGESETIKMRVGGPPAQIHFIDVQRTAAHQPVYLQIVNNPELFITGGRGVCIHTLSPIAAYTAPDVRVVVLLDFNGGVLRNGDYLAITCKGPTELVFYAPNAEHEIQGVKAEVVQPSSIWRLLMSGDRVGFVQDDH</sequence>
<evidence type="ECO:0000313" key="2">
    <source>
        <dbReference type="Proteomes" id="UP000582837"/>
    </source>
</evidence>
<evidence type="ECO:0000313" key="1">
    <source>
        <dbReference type="EMBL" id="MBB6070399.1"/>
    </source>
</evidence>
<keyword evidence="2" id="KW-1185">Reference proteome</keyword>
<dbReference type="RefSeq" id="WP_170035781.1">
    <property type="nucleotide sequence ID" value="NZ_JABDTL010000001.1"/>
</dbReference>
<comment type="caution">
    <text evidence="1">The sequence shown here is derived from an EMBL/GenBank/DDBJ whole genome shotgun (WGS) entry which is preliminary data.</text>
</comment>
<dbReference type="AlphaFoldDB" id="A0A841GUF5"/>
<organism evidence="1 2">
    <name type="scientific">Longimicrobium terrae</name>
    <dbReference type="NCBI Taxonomy" id="1639882"/>
    <lineage>
        <taxon>Bacteria</taxon>
        <taxon>Pseudomonadati</taxon>
        <taxon>Gemmatimonadota</taxon>
        <taxon>Longimicrobiia</taxon>
        <taxon>Longimicrobiales</taxon>
        <taxon>Longimicrobiaceae</taxon>
        <taxon>Longimicrobium</taxon>
    </lineage>
</organism>
<dbReference type="EMBL" id="JACHIA010000004">
    <property type="protein sequence ID" value="MBB6070399.1"/>
    <property type="molecule type" value="Genomic_DNA"/>
</dbReference>
<name>A0A841GUF5_9BACT</name>
<gene>
    <name evidence="1" type="ORF">HNQ61_002018</name>
</gene>